<dbReference type="GO" id="GO:0016887">
    <property type="term" value="F:ATP hydrolysis activity"/>
    <property type="evidence" value="ECO:0007669"/>
    <property type="project" value="InterPro"/>
</dbReference>
<dbReference type="PANTHER" id="PTHR43294:SF21">
    <property type="entry name" value="CATION TRANSPORTING ATPASE"/>
    <property type="match status" value="1"/>
</dbReference>
<evidence type="ECO:0000256" key="9">
    <source>
        <dbReference type="SAM" id="MobiDB-lite"/>
    </source>
</evidence>
<evidence type="ECO:0000256" key="4">
    <source>
        <dbReference type="ARBA" id="ARBA00022741"/>
    </source>
</evidence>
<evidence type="ECO:0000256" key="7">
    <source>
        <dbReference type="ARBA" id="ARBA00022989"/>
    </source>
</evidence>
<dbReference type="EMBL" id="BFEA01000208">
    <property type="protein sequence ID" value="GBG74649.1"/>
    <property type="molecule type" value="Genomic_DNA"/>
</dbReference>
<dbReference type="GO" id="GO:0036376">
    <property type="term" value="P:sodium ion export across plasma membrane"/>
    <property type="evidence" value="ECO:0007669"/>
    <property type="project" value="TreeGrafter"/>
</dbReference>
<dbReference type="NCBIfam" id="TIGR01494">
    <property type="entry name" value="ATPase_P-type"/>
    <property type="match status" value="1"/>
</dbReference>
<feature type="transmembrane region" description="Helical" evidence="10">
    <location>
        <begin position="1093"/>
        <end position="1111"/>
    </location>
</feature>
<accession>A0A388KX64</accession>
<dbReference type="Gene3D" id="3.40.1110.10">
    <property type="entry name" value="Calcium-transporting ATPase, cytoplasmic domain N"/>
    <property type="match status" value="1"/>
</dbReference>
<dbReference type="GO" id="GO:1990573">
    <property type="term" value="P:potassium ion import across plasma membrane"/>
    <property type="evidence" value="ECO:0007669"/>
    <property type="project" value="TreeGrafter"/>
</dbReference>
<dbReference type="OrthoDB" id="158672at2759"/>
<dbReference type="FunFam" id="1.20.1110.10:FF:000095">
    <property type="entry name" value="Sodium/potassium-transporting ATPase subunit alpha-1"/>
    <property type="match status" value="1"/>
</dbReference>
<keyword evidence="13" id="KW-1185">Reference proteome</keyword>
<proteinExistence type="predicted"/>
<comment type="subcellular location">
    <subcellularLocation>
        <location evidence="1">Cell membrane</location>
        <topology evidence="1">Multi-pass membrane protein</topology>
    </subcellularLocation>
</comment>
<dbReference type="Gramene" id="GBG74649">
    <property type="protein sequence ID" value="GBG74649"/>
    <property type="gene ID" value="CBR_g19057"/>
</dbReference>
<keyword evidence="5" id="KW-0067">ATP-binding</keyword>
<evidence type="ECO:0000256" key="3">
    <source>
        <dbReference type="ARBA" id="ARBA00022692"/>
    </source>
</evidence>
<feature type="domain" description="Cation-transporting P-type ATPase C-terminal" evidence="11">
    <location>
        <begin position="358"/>
        <end position="438"/>
    </location>
</feature>
<evidence type="ECO:0000256" key="8">
    <source>
        <dbReference type="ARBA" id="ARBA00023136"/>
    </source>
</evidence>
<dbReference type="AlphaFoldDB" id="A0A388KX64"/>
<keyword evidence="7 10" id="KW-1133">Transmembrane helix</keyword>
<dbReference type="GO" id="GO:1902600">
    <property type="term" value="P:proton transmembrane transport"/>
    <property type="evidence" value="ECO:0007669"/>
    <property type="project" value="TreeGrafter"/>
</dbReference>
<evidence type="ECO:0000259" key="11">
    <source>
        <dbReference type="Pfam" id="PF00689"/>
    </source>
</evidence>
<feature type="compositionally biased region" description="Gly residues" evidence="9">
    <location>
        <begin position="908"/>
        <end position="919"/>
    </location>
</feature>
<dbReference type="Gene3D" id="1.20.1110.10">
    <property type="entry name" value="Calcium-transporting ATPase, transmembrane domain"/>
    <property type="match status" value="2"/>
</dbReference>
<dbReference type="GO" id="GO:0005886">
    <property type="term" value="C:plasma membrane"/>
    <property type="evidence" value="ECO:0007669"/>
    <property type="project" value="UniProtKB-SubCell"/>
</dbReference>
<name>A0A388KX64_CHABU</name>
<dbReference type="PANTHER" id="PTHR43294">
    <property type="entry name" value="SODIUM/POTASSIUM-TRANSPORTING ATPASE SUBUNIT ALPHA"/>
    <property type="match status" value="1"/>
</dbReference>
<evidence type="ECO:0000313" key="13">
    <source>
        <dbReference type="Proteomes" id="UP000265515"/>
    </source>
</evidence>
<dbReference type="FunFam" id="3.40.50.1000:FF:000083">
    <property type="entry name" value="Sodium/potassium-transporting ATPase subunit alpha"/>
    <property type="match status" value="1"/>
</dbReference>
<organism evidence="12 13">
    <name type="scientific">Chara braunii</name>
    <name type="common">Braun's stonewort</name>
    <dbReference type="NCBI Taxonomy" id="69332"/>
    <lineage>
        <taxon>Eukaryota</taxon>
        <taxon>Viridiplantae</taxon>
        <taxon>Streptophyta</taxon>
        <taxon>Charophyceae</taxon>
        <taxon>Charales</taxon>
        <taxon>Characeae</taxon>
        <taxon>Chara</taxon>
    </lineage>
</organism>
<protein>
    <recommendedName>
        <fullName evidence="11">Cation-transporting P-type ATPase C-terminal domain-containing protein</fullName>
    </recommendedName>
</protein>
<feature type="domain" description="Cation-transporting P-type ATPase C-terminal" evidence="11">
    <location>
        <begin position="1053"/>
        <end position="1147"/>
    </location>
</feature>
<feature type="region of interest" description="Disordered" evidence="9">
    <location>
        <begin position="888"/>
        <end position="946"/>
    </location>
</feature>
<dbReference type="GO" id="GO:0005524">
    <property type="term" value="F:ATP binding"/>
    <property type="evidence" value="ECO:0007669"/>
    <property type="project" value="UniProtKB-KW"/>
</dbReference>
<dbReference type="GO" id="GO:0005391">
    <property type="term" value="F:P-type sodium:potassium-exchanging transporter activity"/>
    <property type="evidence" value="ECO:0007669"/>
    <property type="project" value="TreeGrafter"/>
</dbReference>
<dbReference type="InterPro" id="IPR023299">
    <property type="entry name" value="ATPase_P-typ_cyto_dom_N"/>
</dbReference>
<dbReference type="InterPro" id="IPR036412">
    <property type="entry name" value="HAD-like_sf"/>
</dbReference>
<comment type="caution">
    <text evidence="12">The sequence shown here is derived from an EMBL/GenBank/DDBJ whole genome shotgun (WGS) entry which is preliminary data.</text>
</comment>
<evidence type="ECO:0000256" key="5">
    <source>
        <dbReference type="ARBA" id="ARBA00022840"/>
    </source>
</evidence>
<feature type="compositionally biased region" description="Polar residues" evidence="9">
    <location>
        <begin position="654"/>
        <end position="667"/>
    </location>
</feature>
<feature type="compositionally biased region" description="Acidic residues" evidence="9">
    <location>
        <begin position="785"/>
        <end position="794"/>
    </location>
</feature>
<feature type="region of interest" description="Disordered" evidence="9">
    <location>
        <begin position="654"/>
        <end position="728"/>
    </location>
</feature>
<dbReference type="GO" id="GO:0030007">
    <property type="term" value="P:intracellular potassium ion homeostasis"/>
    <property type="evidence" value="ECO:0007669"/>
    <property type="project" value="TreeGrafter"/>
</dbReference>
<sequence length="1163" mass="127965">WLNIDNEILKPEFDLGSAQCSSDPTEQGLLKFAVPIRSCAELRNLWPKMLEIPFNSNTKFQLSIHRNEDRAKPPVLMMKGAPERVFDKCRHLMVNGKRRPLDEDLREGFAYATITMAQAGERVLGFAVRDLDGFPADFEFSSHPEPNFPVENLTFVGLISLIDPPREGVAEAVRVCQRAGIKVFMVTGDHPVTAEAIAKKVGILENEKIEDGKATTITGDNIRSWLDMDEEAQIKKWDTALSHEQIIFARVSPAHKLLIVEHCQRLGHIVAVTGDGVNDAPALKKADVGVAMGKTGRDLSRDAADLILMDDNFASIVAGVERGRVIFDNLKKTISYTLTMSFPQLIPFLLHVLLNFPQALPTVLMLVLCLGTDLYPAIALAYEEGEEGIMKRPPRNAKTGKLVTWRLLSHAYLQIAVLETLAGLFAYFVIFGDYGYPRHILYRIGEGWEHSSVLCTTDSNNIPKECGFGCNTPNYKMGLPTPVKYCEHGCKIPMPGEPLDPFSEFDYNGFRGKEFCSLTCLSFPLDQRPAVCGNLSDPESEKGLGGRHISVAALRKAAGGRTTQRCTATCRPMRFRCLRVTTTVTTPDPQRFLGSGSTQDWMGSQLYRQSSTPTYTDLLEGRTPVGYDAGLVDLSFGLRFGSAEDVTHTILVNPTSSTNHAPPSVGSSGLPDTRAWCSGQSGDERGVLSRRRGAVGTAGVAASRTRTGGSTTPAGRINGRGDDDEGSAAEVVGRKVWDDHRRQSRQSSTPAITRGVANINVRVDDIFGDCDGAGGEDCAAGDGSNDNDEDDDGEMEIRPIGRKRGGSRATNKCTEPRAGRRGKKGAGDTSVAEFKTVHKFMGESGKPNFFTLTPGERKERGFDFRMDERVYSEMKAMSRCDHTIHPTNLTDTGVAEGVQMPCPRGGRNESGGSEGCGGGQDDDQGSTRDSTFSGVGGGGGDKRKNVRQQTFDTIADVMKDHGNLMATTVDSASKRQCSILTRQCDILERELEVQKEHYVKVDQANFMMCNALLEIAKAILLPLQPHAPAIPLTDPDDRTRPHEMTFPNVKYQHHVNYFASTGYFVAIIVAQFADLMICKTRKLSIFGVGLNKFDYIGLAIALLIALLLAYVPPLQYTFLTRPLFPYHWLLGLPLAFLIFWYGELRKLCIRRSQGGYIERVLFW</sequence>
<dbReference type="InterPro" id="IPR006068">
    <property type="entry name" value="ATPase_P-typ_cation-transptr_C"/>
</dbReference>
<feature type="transmembrane region" description="Helical" evidence="10">
    <location>
        <begin position="1123"/>
        <end position="1142"/>
    </location>
</feature>
<feature type="region of interest" description="Disordered" evidence="9">
    <location>
        <begin position="776"/>
        <end position="829"/>
    </location>
</feature>
<dbReference type="PRINTS" id="PR00119">
    <property type="entry name" value="CATATPASE"/>
</dbReference>
<dbReference type="SUPFAM" id="SSF56784">
    <property type="entry name" value="HAD-like"/>
    <property type="match status" value="1"/>
</dbReference>
<evidence type="ECO:0000256" key="1">
    <source>
        <dbReference type="ARBA" id="ARBA00004651"/>
    </source>
</evidence>
<dbReference type="STRING" id="69332.A0A388KX64"/>
<dbReference type="Proteomes" id="UP000265515">
    <property type="component" value="Unassembled WGS sequence"/>
</dbReference>
<keyword evidence="3 10" id="KW-0812">Transmembrane</keyword>
<feature type="transmembrane region" description="Helical" evidence="10">
    <location>
        <begin position="1055"/>
        <end position="1073"/>
    </location>
</feature>
<evidence type="ECO:0000256" key="2">
    <source>
        <dbReference type="ARBA" id="ARBA00022475"/>
    </source>
</evidence>
<evidence type="ECO:0000313" key="12">
    <source>
        <dbReference type="EMBL" id="GBG74649.1"/>
    </source>
</evidence>
<keyword evidence="4" id="KW-0547">Nucleotide-binding</keyword>
<keyword evidence="6" id="KW-1278">Translocase</keyword>
<keyword evidence="8 10" id="KW-0472">Membrane</keyword>
<reference evidence="12 13" key="1">
    <citation type="journal article" date="2018" name="Cell">
        <title>The Chara Genome: Secondary Complexity and Implications for Plant Terrestrialization.</title>
        <authorList>
            <person name="Nishiyama T."/>
            <person name="Sakayama H."/>
            <person name="Vries J.D."/>
            <person name="Buschmann H."/>
            <person name="Saint-Marcoux D."/>
            <person name="Ullrich K.K."/>
            <person name="Haas F.B."/>
            <person name="Vanderstraeten L."/>
            <person name="Becker D."/>
            <person name="Lang D."/>
            <person name="Vosolsobe S."/>
            <person name="Rombauts S."/>
            <person name="Wilhelmsson P.K.I."/>
            <person name="Janitza P."/>
            <person name="Kern R."/>
            <person name="Heyl A."/>
            <person name="Rumpler F."/>
            <person name="Villalobos L.I.A.C."/>
            <person name="Clay J.M."/>
            <person name="Skokan R."/>
            <person name="Toyoda A."/>
            <person name="Suzuki Y."/>
            <person name="Kagoshima H."/>
            <person name="Schijlen E."/>
            <person name="Tajeshwar N."/>
            <person name="Catarino B."/>
            <person name="Hetherington A.J."/>
            <person name="Saltykova A."/>
            <person name="Bonnot C."/>
            <person name="Breuninger H."/>
            <person name="Symeonidi A."/>
            <person name="Radhakrishnan G.V."/>
            <person name="Van Nieuwerburgh F."/>
            <person name="Deforce D."/>
            <person name="Chang C."/>
            <person name="Karol K.G."/>
            <person name="Hedrich R."/>
            <person name="Ulvskov P."/>
            <person name="Glockner G."/>
            <person name="Delwiche C.F."/>
            <person name="Petrasek J."/>
            <person name="Van de Peer Y."/>
            <person name="Friml J."/>
            <person name="Beilby M."/>
            <person name="Dolan L."/>
            <person name="Kohara Y."/>
            <person name="Sugano S."/>
            <person name="Fujiyama A."/>
            <person name="Delaux P.-M."/>
            <person name="Quint M."/>
            <person name="TheiBen G."/>
            <person name="Hagemann M."/>
            <person name="Harholt J."/>
            <person name="Dunand C."/>
            <person name="Zachgo S."/>
            <person name="Langdale J."/>
            <person name="Maumus F."/>
            <person name="Straeten D.V.D."/>
            <person name="Gould S.B."/>
            <person name="Rensing S.A."/>
        </authorList>
    </citation>
    <scope>NUCLEOTIDE SEQUENCE [LARGE SCALE GENOMIC DNA]</scope>
    <source>
        <strain evidence="12 13">S276</strain>
    </source>
</reference>
<feature type="non-terminal residue" evidence="12">
    <location>
        <position position="1"/>
    </location>
</feature>
<dbReference type="GO" id="GO:0006883">
    <property type="term" value="P:intracellular sodium ion homeostasis"/>
    <property type="evidence" value="ECO:0007669"/>
    <property type="project" value="TreeGrafter"/>
</dbReference>
<dbReference type="InterPro" id="IPR050510">
    <property type="entry name" value="Cation_transp_ATPase_P-type"/>
</dbReference>
<gene>
    <name evidence="12" type="primary">ATA1</name>
    <name evidence="12" type="ORF">CBR_g19057</name>
</gene>
<feature type="compositionally biased region" description="Low complexity" evidence="9">
    <location>
        <begin position="694"/>
        <end position="705"/>
    </location>
</feature>
<keyword evidence="2" id="KW-1003">Cell membrane</keyword>
<dbReference type="InterPro" id="IPR001757">
    <property type="entry name" value="P_typ_ATPase"/>
</dbReference>
<dbReference type="Pfam" id="PF00689">
    <property type="entry name" value="Cation_ATPase_C"/>
    <property type="match status" value="2"/>
</dbReference>
<evidence type="ECO:0000256" key="6">
    <source>
        <dbReference type="ARBA" id="ARBA00022967"/>
    </source>
</evidence>
<dbReference type="Pfam" id="PF13246">
    <property type="entry name" value="Cation_ATPase"/>
    <property type="match status" value="1"/>
</dbReference>
<evidence type="ECO:0000256" key="10">
    <source>
        <dbReference type="SAM" id="Phobius"/>
    </source>
</evidence>
<dbReference type="InterPro" id="IPR023298">
    <property type="entry name" value="ATPase_P-typ_TM_dom_sf"/>
</dbReference>
<dbReference type="SUPFAM" id="SSF81665">
    <property type="entry name" value="Calcium ATPase, transmembrane domain M"/>
    <property type="match status" value="1"/>
</dbReference>
<dbReference type="PRINTS" id="PR00121">
    <property type="entry name" value="NAKATPASE"/>
</dbReference>